<feature type="domain" description="HNH nuclease" evidence="1">
    <location>
        <begin position="47"/>
        <end position="91"/>
    </location>
</feature>
<sequence>MKDELKYVSGRLYWKEWRIGRRRNLLAGTVNKKGYRSICFPGGVFEYAHRIVWKIHYGNIPEGMDVDHINHERDDNRIENLRLVTRQDNLRNKGVVSSNTGVMGVYWNKKTNRYTANITINKKTKHLGTFMTLDAAAKARKEAERLYGFHENHGSNSTFCKTRVPLTVYHSRRQLRSLL</sequence>
<dbReference type="OrthoDB" id="21336at10239"/>
<accession>A0A0U3C918</accession>
<protein>
    <submittedName>
        <fullName evidence="2">Putative endonuclease</fullName>
    </submittedName>
</protein>
<dbReference type="GO" id="GO:0003677">
    <property type="term" value="F:DNA binding"/>
    <property type="evidence" value="ECO:0007669"/>
    <property type="project" value="InterPro"/>
</dbReference>
<dbReference type="Proteomes" id="UP000225226">
    <property type="component" value="Segment"/>
</dbReference>
<evidence type="ECO:0000313" key="2">
    <source>
        <dbReference type="EMBL" id="ALT58194.1"/>
    </source>
</evidence>
<dbReference type="InterPro" id="IPR044925">
    <property type="entry name" value="His-Me_finger_sf"/>
</dbReference>
<dbReference type="GO" id="GO:0004519">
    <property type="term" value="F:endonuclease activity"/>
    <property type="evidence" value="ECO:0007669"/>
    <property type="project" value="UniProtKB-KW"/>
</dbReference>
<reference evidence="2 3" key="1">
    <citation type="submission" date="2015-11" db="EMBL/GenBank/DDBJ databases">
        <title>Genomic identification of Escherichia phage JMPW2.</title>
        <authorList>
            <person name="Wang J."/>
            <person name="Lu S."/>
            <person name="Shen M."/>
            <person name="Zhu H."/>
            <person name="Le S."/>
            <person name="Li G."/>
            <person name="Tan Y."/>
            <person name="Zhao X."/>
            <person name="Shen W."/>
            <person name="Guo K."/>
            <person name="Yang Y."/>
            <person name="Li S."/>
            <person name="Li M."/>
            <person name="Zhu J."/>
            <person name="Rao X."/>
            <person name="Hu F."/>
        </authorList>
    </citation>
    <scope>NUCLEOTIDE SEQUENCE [LARGE SCALE GENOMIC DNA]</scope>
</reference>
<gene>
    <name evidence="2" type="ORF">JMPW2_072</name>
</gene>
<dbReference type="InterPro" id="IPR003615">
    <property type="entry name" value="HNH_nuc"/>
</dbReference>
<name>A0A0U3C918_9CAUD</name>
<keyword evidence="2" id="KW-0540">Nuclease</keyword>
<organism evidence="2 3">
    <name type="scientific">Escherichia phage JMPW2</name>
    <dbReference type="NCBI Taxonomy" id="1772218"/>
    <lineage>
        <taxon>Viruses</taxon>
        <taxon>Duplodnaviria</taxon>
        <taxon>Heunggongvirae</taxon>
        <taxon>Uroviricota</taxon>
        <taxon>Caudoviricetes</taxon>
        <taxon>Drexlerviridae</taxon>
        <taxon>Tunavirinae</taxon>
        <taxon>Tunavirus</taxon>
        <taxon>Tunavirus JMPW2</taxon>
    </lineage>
</organism>
<dbReference type="SUPFAM" id="SSF54171">
    <property type="entry name" value="DNA-binding domain"/>
    <property type="match status" value="1"/>
</dbReference>
<proteinExistence type="predicted"/>
<evidence type="ECO:0000313" key="3">
    <source>
        <dbReference type="Proteomes" id="UP000225226"/>
    </source>
</evidence>
<dbReference type="Gene3D" id="3.90.75.20">
    <property type="match status" value="1"/>
</dbReference>
<dbReference type="SUPFAM" id="SSF54060">
    <property type="entry name" value="His-Me finger endonucleases"/>
    <property type="match status" value="1"/>
</dbReference>
<keyword evidence="3" id="KW-1185">Reference proteome</keyword>
<dbReference type="Pfam" id="PF13392">
    <property type="entry name" value="HNH_3"/>
    <property type="match status" value="1"/>
</dbReference>
<evidence type="ECO:0000259" key="1">
    <source>
        <dbReference type="Pfam" id="PF13392"/>
    </source>
</evidence>
<dbReference type="InterPro" id="IPR016177">
    <property type="entry name" value="DNA-bd_dom_sf"/>
</dbReference>
<keyword evidence="2" id="KW-0255">Endonuclease</keyword>
<dbReference type="EMBL" id="KU194205">
    <property type="protein sequence ID" value="ALT58194.1"/>
    <property type="molecule type" value="Genomic_DNA"/>
</dbReference>
<keyword evidence="2" id="KW-0378">Hydrolase</keyword>